<comment type="caution">
    <text evidence="1">The sequence shown here is derived from an EMBL/GenBank/DDBJ whole genome shotgun (WGS) entry which is preliminary data.</text>
</comment>
<evidence type="ECO:0000313" key="1">
    <source>
        <dbReference type="EMBL" id="PXF42561.1"/>
    </source>
</evidence>
<name>A0A2V3IKH0_9FLOR</name>
<proteinExistence type="predicted"/>
<dbReference type="InterPro" id="IPR032245">
    <property type="entry name" value="RMI2"/>
</dbReference>
<dbReference type="OrthoDB" id="59690at2759"/>
<dbReference type="PANTHER" id="PTHR33962:SF1">
    <property type="entry name" value="RECQ-MEDIATED GENOME INSTABILITY PROTEIN 2"/>
    <property type="match status" value="1"/>
</dbReference>
<dbReference type="GO" id="GO:0016607">
    <property type="term" value="C:nuclear speck"/>
    <property type="evidence" value="ECO:0007669"/>
    <property type="project" value="TreeGrafter"/>
</dbReference>
<dbReference type="Proteomes" id="UP000247409">
    <property type="component" value="Unassembled WGS sequence"/>
</dbReference>
<organism evidence="1 2">
    <name type="scientific">Gracilariopsis chorda</name>
    <dbReference type="NCBI Taxonomy" id="448386"/>
    <lineage>
        <taxon>Eukaryota</taxon>
        <taxon>Rhodophyta</taxon>
        <taxon>Florideophyceae</taxon>
        <taxon>Rhodymeniophycidae</taxon>
        <taxon>Gracilariales</taxon>
        <taxon>Gracilariaceae</taxon>
        <taxon>Gracilariopsis</taxon>
    </lineage>
</organism>
<reference evidence="1 2" key="1">
    <citation type="journal article" date="2018" name="Mol. Biol. Evol.">
        <title>Analysis of the draft genome of the red seaweed Gracilariopsis chorda provides insights into genome size evolution in Rhodophyta.</title>
        <authorList>
            <person name="Lee J."/>
            <person name="Yang E.C."/>
            <person name="Graf L."/>
            <person name="Yang J.H."/>
            <person name="Qiu H."/>
            <person name="Zel Zion U."/>
            <person name="Chan C.X."/>
            <person name="Stephens T.G."/>
            <person name="Weber A.P.M."/>
            <person name="Boo G.H."/>
            <person name="Boo S.M."/>
            <person name="Kim K.M."/>
            <person name="Shin Y."/>
            <person name="Jung M."/>
            <person name="Lee S.J."/>
            <person name="Yim H.S."/>
            <person name="Lee J.H."/>
            <person name="Bhattacharya D."/>
            <person name="Yoon H.S."/>
        </authorList>
    </citation>
    <scope>NUCLEOTIDE SEQUENCE [LARGE SCALE GENOMIC DNA]</scope>
    <source>
        <strain evidence="1 2">SKKU-2015</strain>
        <tissue evidence="1">Whole body</tissue>
    </source>
</reference>
<evidence type="ECO:0000313" key="2">
    <source>
        <dbReference type="Proteomes" id="UP000247409"/>
    </source>
</evidence>
<dbReference type="GO" id="GO:0043007">
    <property type="term" value="P:maintenance of rDNA"/>
    <property type="evidence" value="ECO:0007669"/>
    <property type="project" value="TreeGrafter"/>
</dbReference>
<protein>
    <recommendedName>
        <fullName evidence="3">CST complex subunit STN1</fullName>
    </recommendedName>
</protein>
<dbReference type="GO" id="GO:0006281">
    <property type="term" value="P:DNA repair"/>
    <property type="evidence" value="ECO:0007669"/>
    <property type="project" value="TreeGrafter"/>
</dbReference>
<sequence length="149" mass="16872">MSSETPDRGPEPARKCLVRHARFLGKKKTVWIQGVVVWTGENQFAIDDGSGIARVDVLNHRKRDLASCVLSLKVGDYVLAVGEVIGRYKGHRLGLRATTVRTLTQSGDMMESMWHLEVIDAFLYRKEKEREDEGRRKCRTDGQLTQVTS</sequence>
<dbReference type="AlphaFoldDB" id="A0A2V3IKH0"/>
<dbReference type="PANTHER" id="PTHR33962">
    <property type="entry name" value="RECQ-MEDIATED GENOME INSTABILITY PROTEIN 2 RMI2"/>
    <property type="match status" value="1"/>
</dbReference>
<dbReference type="EMBL" id="NBIV01000158">
    <property type="protein sequence ID" value="PXF42561.1"/>
    <property type="molecule type" value="Genomic_DNA"/>
</dbReference>
<dbReference type="Pfam" id="PF16100">
    <property type="entry name" value="RMI2"/>
    <property type="match status" value="1"/>
</dbReference>
<dbReference type="InterPro" id="IPR012340">
    <property type="entry name" value="NA-bd_OB-fold"/>
</dbReference>
<keyword evidence="2" id="KW-1185">Reference proteome</keyword>
<dbReference type="Gene3D" id="2.40.50.140">
    <property type="entry name" value="Nucleic acid-binding proteins"/>
    <property type="match status" value="1"/>
</dbReference>
<gene>
    <name evidence="1" type="ORF">BWQ96_07723</name>
</gene>
<dbReference type="GO" id="GO:0033045">
    <property type="term" value="P:regulation of sister chromatid segregation"/>
    <property type="evidence" value="ECO:0007669"/>
    <property type="project" value="TreeGrafter"/>
</dbReference>
<dbReference type="GO" id="GO:2000042">
    <property type="term" value="P:negative regulation of double-strand break repair via homologous recombination"/>
    <property type="evidence" value="ECO:0007669"/>
    <property type="project" value="TreeGrafter"/>
</dbReference>
<dbReference type="GO" id="GO:0005829">
    <property type="term" value="C:cytosol"/>
    <property type="evidence" value="ECO:0007669"/>
    <property type="project" value="TreeGrafter"/>
</dbReference>
<evidence type="ECO:0008006" key="3">
    <source>
        <dbReference type="Google" id="ProtNLM"/>
    </source>
</evidence>
<accession>A0A2V3IKH0</accession>